<dbReference type="InterPro" id="IPR025110">
    <property type="entry name" value="AMP-bd_C"/>
</dbReference>
<dbReference type="InterPro" id="IPR042099">
    <property type="entry name" value="ANL_N_sf"/>
</dbReference>
<evidence type="ECO:0000259" key="4">
    <source>
        <dbReference type="Pfam" id="PF13193"/>
    </source>
</evidence>
<gene>
    <name evidence="5" type="ORF">ICC18_02425</name>
</gene>
<dbReference type="GO" id="GO:0031956">
    <property type="term" value="F:medium-chain fatty acid-CoA ligase activity"/>
    <property type="evidence" value="ECO:0007669"/>
    <property type="project" value="TreeGrafter"/>
</dbReference>
<dbReference type="GO" id="GO:0006631">
    <property type="term" value="P:fatty acid metabolic process"/>
    <property type="evidence" value="ECO:0007669"/>
    <property type="project" value="TreeGrafter"/>
</dbReference>
<keyword evidence="6" id="KW-1185">Reference proteome</keyword>
<evidence type="ECO:0000313" key="5">
    <source>
        <dbReference type="EMBL" id="MBD0378977.1"/>
    </source>
</evidence>
<comment type="similarity">
    <text evidence="1">Belongs to the ATP-dependent AMP-binding enzyme family.</text>
</comment>
<dbReference type="CDD" id="cd17631">
    <property type="entry name" value="FACL_FadD13-like"/>
    <property type="match status" value="1"/>
</dbReference>
<dbReference type="Pfam" id="PF00501">
    <property type="entry name" value="AMP-binding"/>
    <property type="match status" value="1"/>
</dbReference>
<keyword evidence="2 5" id="KW-0436">Ligase</keyword>
<name>A0A926KJM6_9BACL</name>
<comment type="caution">
    <text evidence="5">The sequence shown here is derived from an EMBL/GenBank/DDBJ whole genome shotgun (WGS) entry which is preliminary data.</text>
</comment>
<feature type="domain" description="AMP-dependent synthetase/ligase" evidence="3">
    <location>
        <begin position="14"/>
        <end position="368"/>
    </location>
</feature>
<dbReference type="EMBL" id="JACVVD010000001">
    <property type="protein sequence ID" value="MBD0378977.1"/>
    <property type="molecule type" value="Genomic_DNA"/>
</dbReference>
<evidence type="ECO:0000259" key="3">
    <source>
        <dbReference type="Pfam" id="PF00501"/>
    </source>
</evidence>
<dbReference type="InterPro" id="IPR000873">
    <property type="entry name" value="AMP-dep_synth/lig_dom"/>
</dbReference>
<evidence type="ECO:0000256" key="1">
    <source>
        <dbReference type="ARBA" id="ARBA00006432"/>
    </source>
</evidence>
<reference evidence="5" key="1">
    <citation type="submission" date="2020-09" db="EMBL/GenBank/DDBJ databases">
        <title>Draft Genome Sequence of Paenibacillus sp. WST5.</title>
        <authorList>
            <person name="Bao Z."/>
        </authorList>
    </citation>
    <scope>NUCLEOTIDE SEQUENCE</scope>
    <source>
        <strain evidence="5">WST5</strain>
    </source>
</reference>
<feature type="domain" description="AMP-binding enzyme C-terminal" evidence="4">
    <location>
        <begin position="418"/>
        <end position="493"/>
    </location>
</feature>
<dbReference type="PANTHER" id="PTHR43201:SF5">
    <property type="entry name" value="MEDIUM-CHAIN ACYL-COA LIGASE ACSF2, MITOCHONDRIAL"/>
    <property type="match status" value="1"/>
</dbReference>
<dbReference type="Gene3D" id="3.40.50.12780">
    <property type="entry name" value="N-terminal domain of ligase-like"/>
    <property type="match status" value="1"/>
</dbReference>
<dbReference type="FunFam" id="3.30.300.30:FF:000008">
    <property type="entry name" value="2,3-dihydroxybenzoate-AMP ligase"/>
    <property type="match status" value="1"/>
</dbReference>
<proteinExistence type="inferred from homology"/>
<evidence type="ECO:0000313" key="6">
    <source>
        <dbReference type="Proteomes" id="UP000650466"/>
    </source>
</evidence>
<dbReference type="InterPro" id="IPR045851">
    <property type="entry name" value="AMP-bd_C_sf"/>
</dbReference>
<dbReference type="Proteomes" id="UP000650466">
    <property type="component" value="Unassembled WGS sequence"/>
</dbReference>
<evidence type="ECO:0000256" key="2">
    <source>
        <dbReference type="ARBA" id="ARBA00022598"/>
    </source>
</evidence>
<dbReference type="AlphaFoldDB" id="A0A926KJM6"/>
<sequence>MEGTSVNSWETEWFEWRSRMTPDKTAVVDGYSGLSWSYRQLQERTEHLAAALRQWGISKGDRVALLAPNGLCYFELLFACARMGAVLVPLNWRLSGVELGYILDDCAYRLLFYHEELEALAQSVDPGRRISLQSDSYANAGTEGSVGTGEQTVQAPEAKDPLLMIYTGGTTGKPKGVVLSHLSVYANASNTVISWGLTDRDVTVTYLPMFHTGGINALSLPVLLAGGTVVVEREFKPERAVMLLELMQCSVVLMVPTMYHLLVQTQSYREASFRHMRAFISGGAPCPLTIYDAFAAKGLPFKEGYGMTEAGPNNFYIDPADALRKRGSVGRPMICNRIRIMRENGTQAAAGEVGEIQISGQHLFEAYWNNPKATAEACREGWFCTGDLGRYDDEGFYYIVGRKKEMIITGGENVYPLEVEHLLQQHPAVAEAAVIGLPHAKWGELVTAVIALRDGSHATSEELQAYCASRIGKYKVPKKILFVETLPKTPVGKIDKNGLVSAFSGLW</sequence>
<dbReference type="PANTHER" id="PTHR43201">
    <property type="entry name" value="ACYL-COA SYNTHETASE"/>
    <property type="match status" value="1"/>
</dbReference>
<dbReference type="Pfam" id="PF13193">
    <property type="entry name" value="AMP-binding_C"/>
    <property type="match status" value="1"/>
</dbReference>
<accession>A0A926KJM6</accession>
<dbReference type="InterPro" id="IPR020845">
    <property type="entry name" value="AMP-binding_CS"/>
</dbReference>
<dbReference type="SUPFAM" id="SSF56801">
    <property type="entry name" value="Acetyl-CoA synthetase-like"/>
    <property type="match status" value="1"/>
</dbReference>
<organism evidence="5 6">
    <name type="scientific">Paenibacillus sedimenti</name>
    <dbReference type="NCBI Taxonomy" id="2770274"/>
    <lineage>
        <taxon>Bacteria</taxon>
        <taxon>Bacillati</taxon>
        <taxon>Bacillota</taxon>
        <taxon>Bacilli</taxon>
        <taxon>Bacillales</taxon>
        <taxon>Paenibacillaceae</taxon>
        <taxon>Paenibacillus</taxon>
    </lineage>
</organism>
<protein>
    <submittedName>
        <fullName evidence="5">Long-chain fatty acid--CoA ligase</fullName>
    </submittedName>
</protein>
<dbReference type="PROSITE" id="PS00455">
    <property type="entry name" value="AMP_BINDING"/>
    <property type="match status" value="1"/>
</dbReference>
<dbReference type="Gene3D" id="3.30.300.30">
    <property type="match status" value="1"/>
</dbReference>